<feature type="domain" description="CdaR GGDEF-like" evidence="3">
    <location>
        <begin position="288"/>
        <end position="421"/>
    </location>
</feature>
<feature type="domain" description="PucR C-terminal helix-turn-helix" evidence="2">
    <location>
        <begin position="473"/>
        <end position="529"/>
    </location>
</feature>
<dbReference type="AlphaFoldDB" id="A0A2S1SPW6"/>
<dbReference type="InterPro" id="IPR041522">
    <property type="entry name" value="CdaR_GGDEF"/>
</dbReference>
<proteinExistence type="inferred from homology"/>
<dbReference type="InterPro" id="IPR025736">
    <property type="entry name" value="PucR_C-HTH_dom"/>
</dbReference>
<evidence type="ECO:0000259" key="3">
    <source>
        <dbReference type="Pfam" id="PF17853"/>
    </source>
</evidence>
<dbReference type="Pfam" id="PF13556">
    <property type="entry name" value="HTH_30"/>
    <property type="match status" value="1"/>
</dbReference>
<dbReference type="Pfam" id="PF17853">
    <property type="entry name" value="GGDEF_2"/>
    <property type="match status" value="1"/>
</dbReference>
<dbReference type="Gene3D" id="1.10.10.2840">
    <property type="entry name" value="PucR C-terminal helix-turn-helix domain"/>
    <property type="match status" value="1"/>
</dbReference>
<keyword evidence="5" id="KW-1185">Reference proteome</keyword>
<dbReference type="PANTHER" id="PTHR33744">
    <property type="entry name" value="CARBOHYDRATE DIACID REGULATOR"/>
    <property type="match status" value="1"/>
</dbReference>
<evidence type="ECO:0000313" key="4">
    <source>
        <dbReference type="EMBL" id="AWI28439.1"/>
    </source>
</evidence>
<reference evidence="4 5" key="1">
    <citation type="submission" date="2018-05" db="EMBL/GenBank/DDBJ databases">
        <title>Complete genome sequence of sponge-derived Streptomyces sp. HNM0039.</title>
        <authorList>
            <person name="Huang X."/>
            <person name="Zhou S."/>
        </authorList>
    </citation>
    <scope>NUCLEOTIDE SEQUENCE [LARGE SCALE GENOMIC DNA]</scope>
    <source>
        <strain evidence="4 5">HNM0039</strain>
    </source>
</reference>
<comment type="similarity">
    <text evidence="1">Belongs to the CdaR family.</text>
</comment>
<gene>
    <name evidence="4" type="ORF">DDW44_06265</name>
</gene>
<dbReference type="InterPro" id="IPR042070">
    <property type="entry name" value="PucR_C-HTH_sf"/>
</dbReference>
<name>A0A2S1SPW6_9ACTN</name>
<dbReference type="EMBL" id="CP029188">
    <property type="protein sequence ID" value="AWI28439.1"/>
    <property type="molecule type" value="Genomic_DNA"/>
</dbReference>
<dbReference type="RefSeq" id="WP_108905805.1">
    <property type="nucleotide sequence ID" value="NZ_CP029188.1"/>
</dbReference>
<accession>A0A2S1SPW6</accession>
<dbReference type="OrthoDB" id="3190266at2"/>
<sequence length="540" mass="55839">MDACTLEDLLGTLGEPVFRVLAAPADLTAPVSEVLLHDAGGPFPRSAPGALLLAVGARAGDVGTLARDAAAAGMAGLVVRAGDGRPDTVAEAEAHGLALLAVDDDAAWHHVHLLLASAVGSRPGPAGGGAAFGDLFALANAVAVAVGGATVVEDAHQRILAYSTVPGQAVDEARRQGILGRQVPSSPENTGQYRALFAAPGPLRLAALEDGELPRLAVAIRAGGETLGSLWVVDDGQLGPGAEEALTRGASTAALLLLRARASAELSRHLTSDLLRRLLDGTADPAGAAHRLGLAADAAVRVAAFALDGAVSAPDGEQTALRLLDSVRLQCEARYGWHACVLVDGTVYALLPVAGAGAPAARAEPRAGGSGAQRHRRLAEDIVRRAGRALRVPVRAGLGDVVADPAAVRGSRDDADLVLRVLGPNEDVAAVAEVRARVTLLRLRELMVGQRQLTAGSWREVLAYDTAHGTDYARTLVCWLDAGCDTARAAKLLDVHPNTCRYRLRQAQQHVGLDLADPDERLVLWLQLRTLGGLRGTGRG</sequence>
<organism evidence="4 5">
    <name type="scientific">Streptomyces tirandamycinicus</name>
    <dbReference type="NCBI Taxonomy" id="2174846"/>
    <lineage>
        <taxon>Bacteria</taxon>
        <taxon>Bacillati</taxon>
        <taxon>Actinomycetota</taxon>
        <taxon>Actinomycetes</taxon>
        <taxon>Kitasatosporales</taxon>
        <taxon>Streptomycetaceae</taxon>
        <taxon>Streptomyces</taxon>
    </lineage>
</organism>
<evidence type="ECO:0000313" key="5">
    <source>
        <dbReference type="Proteomes" id="UP000244900"/>
    </source>
</evidence>
<protein>
    <submittedName>
        <fullName evidence="4">PucR family transcriptional regulator</fullName>
    </submittedName>
</protein>
<evidence type="ECO:0000259" key="2">
    <source>
        <dbReference type="Pfam" id="PF13556"/>
    </source>
</evidence>
<dbReference type="InterPro" id="IPR051448">
    <property type="entry name" value="CdaR-like_regulators"/>
</dbReference>
<evidence type="ECO:0000256" key="1">
    <source>
        <dbReference type="ARBA" id="ARBA00006754"/>
    </source>
</evidence>
<dbReference type="KEGG" id="stir:DDW44_06265"/>
<dbReference type="Proteomes" id="UP000244900">
    <property type="component" value="Chromosome"/>
</dbReference>
<dbReference type="PANTHER" id="PTHR33744:SF17">
    <property type="entry name" value="CONSERVED PROTEIN"/>
    <property type="match status" value="1"/>
</dbReference>